<name>A0ABZ1YQA4_9NOCA</name>
<dbReference type="EMBL" id="CP109441">
    <property type="protein sequence ID" value="WUV45434.1"/>
    <property type="molecule type" value="Genomic_DNA"/>
</dbReference>
<proteinExistence type="predicted"/>
<evidence type="ECO:0000313" key="2">
    <source>
        <dbReference type="Proteomes" id="UP001432062"/>
    </source>
</evidence>
<dbReference type="Proteomes" id="UP001432062">
    <property type="component" value="Chromosome"/>
</dbReference>
<protein>
    <submittedName>
        <fullName evidence="1">Uncharacterized protein</fullName>
    </submittedName>
</protein>
<keyword evidence="2" id="KW-1185">Reference proteome</keyword>
<gene>
    <name evidence="1" type="ORF">OG563_41090</name>
</gene>
<dbReference type="RefSeq" id="WP_329408780.1">
    <property type="nucleotide sequence ID" value="NZ_CP109441.1"/>
</dbReference>
<accession>A0ABZ1YQA4</accession>
<reference evidence="1" key="1">
    <citation type="submission" date="2022-10" db="EMBL/GenBank/DDBJ databases">
        <title>The complete genomes of actinobacterial strains from the NBC collection.</title>
        <authorList>
            <person name="Joergensen T.S."/>
            <person name="Alvarez Arevalo M."/>
            <person name="Sterndorff E.B."/>
            <person name="Faurdal D."/>
            <person name="Vuksanovic O."/>
            <person name="Mourched A.-S."/>
            <person name="Charusanti P."/>
            <person name="Shaw S."/>
            <person name="Blin K."/>
            <person name="Weber T."/>
        </authorList>
    </citation>
    <scope>NUCLEOTIDE SEQUENCE</scope>
    <source>
        <strain evidence="1">NBC_01482</strain>
    </source>
</reference>
<sequence length="56" mass="5939">MRSADGPWKEGSGGAGCRRPLALLQIGGALLLFEFVAEVHPLAESGVSGWRTELPF</sequence>
<organism evidence="1 2">
    <name type="scientific">Nocardia vinacea</name>
    <dbReference type="NCBI Taxonomy" id="96468"/>
    <lineage>
        <taxon>Bacteria</taxon>
        <taxon>Bacillati</taxon>
        <taxon>Actinomycetota</taxon>
        <taxon>Actinomycetes</taxon>
        <taxon>Mycobacteriales</taxon>
        <taxon>Nocardiaceae</taxon>
        <taxon>Nocardia</taxon>
    </lineage>
</organism>
<evidence type="ECO:0000313" key="1">
    <source>
        <dbReference type="EMBL" id="WUV45434.1"/>
    </source>
</evidence>